<gene>
    <name evidence="8" type="ORF">INR99_07265</name>
</gene>
<protein>
    <submittedName>
        <fullName evidence="8">Anaerobic ribonucleoside-triphosphate reductase activating protein</fullName>
    </submittedName>
</protein>
<keyword evidence="3" id="KW-0949">S-adenosyl-L-methionine</keyword>
<evidence type="ECO:0000256" key="5">
    <source>
        <dbReference type="ARBA" id="ARBA00023004"/>
    </source>
</evidence>
<dbReference type="InterPro" id="IPR007197">
    <property type="entry name" value="rSAM"/>
</dbReference>
<keyword evidence="5" id="KW-0408">Iron</keyword>
<evidence type="ECO:0000256" key="1">
    <source>
        <dbReference type="ARBA" id="ARBA00001966"/>
    </source>
</evidence>
<dbReference type="PANTHER" id="PTHR30352">
    <property type="entry name" value="PYRUVATE FORMATE-LYASE-ACTIVATING ENZYME"/>
    <property type="match status" value="1"/>
</dbReference>
<keyword evidence="2" id="KW-0004">4Fe-4S</keyword>
<dbReference type="GO" id="GO:0003824">
    <property type="term" value="F:catalytic activity"/>
    <property type="evidence" value="ECO:0007669"/>
    <property type="project" value="InterPro"/>
</dbReference>
<evidence type="ECO:0000256" key="3">
    <source>
        <dbReference type="ARBA" id="ARBA00022691"/>
    </source>
</evidence>
<dbReference type="AlphaFoldDB" id="A0A8J7G0L5"/>
<sequence length="236" mass="25513">MSSAPPKLGGLIPFSSCDWPGKLAAVVFIAGCPWRCRYCHNPHLQQRENAPGIPDWPDLLAWLETRKNLLDGVVFSGGEALLEPRLPEMIAAVKAQGFAVALHTGGAYPARLKACLPMLDWVGFDVKALFADYAKVTGVPGSGAAARQSLSLLLASGVAFECRTTIHPELQSDAELLALSAELAELGVADYALQHFRQHGCQDPALCRHPVAVNYPLPATMQQVESRFRTFALRQA</sequence>
<evidence type="ECO:0000313" key="9">
    <source>
        <dbReference type="Proteomes" id="UP000604481"/>
    </source>
</evidence>
<evidence type="ECO:0000259" key="7">
    <source>
        <dbReference type="PROSITE" id="PS51918"/>
    </source>
</evidence>
<keyword evidence="9" id="KW-1185">Reference proteome</keyword>
<keyword evidence="6" id="KW-0411">Iron-sulfur</keyword>
<keyword evidence="4" id="KW-0479">Metal-binding</keyword>
<dbReference type="InterPro" id="IPR013785">
    <property type="entry name" value="Aldolase_TIM"/>
</dbReference>
<dbReference type="GO" id="GO:0046872">
    <property type="term" value="F:metal ion binding"/>
    <property type="evidence" value="ECO:0007669"/>
    <property type="project" value="UniProtKB-KW"/>
</dbReference>
<dbReference type="GO" id="GO:0051539">
    <property type="term" value="F:4 iron, 4 sulfur cluster binding"/>
    <property type="evidence" value="ECO:0007669"/>
    <property type="project" value="UniProtKB-KW"/>
</dbReference>
<feature type="domain" description="Radical SAM core" evidence="7">
    <location>
        <begin position="18"/>
        <end position="229"/>
    </location>
</feature>
<reference evidence="8 9" key="1">
    <citation type="submission" date="2020-10" db="EMBL/GenBank/DDBJ databases">
        <title>The genome sequence of Chitinilyticum litopenaei 4Y14.</title>
        <authorList>
            <person name="Liu Y."/>
        </authorList>
    </citation>
    <scope>NUCLEOTIDE SEQUENCE [LARGE SCALE GENOMIC DNA]</scope>
    <source>
        <strain evidence="8 9">4Y14</strain>
    </source>
</reference>
<dbReference type="InterPro" id="IPR058240">
    <property type="entry name" value="rSAM_sf"/>
</dbReference>
<dbReference type="Pfam" id="PF04055">
    <property type="entry name" value="Radical_SAM"/>
    <property type="match status" value="1"/>
</dbReference>
<comment type="caution">
    <text evidence="8">The sequence shown here is derived from an EMBL/GenBank/DDBJ whole genome shotgun (WGS) entry which is preliminary data.</text>
</comment>
<evidence type="ECO:0000313" key="8">
    <source>
        <dbReference type="EMBL" id="MBE9609143.1"/>
    </source>
</evidence>
<organism evidence="8 9">
    <name type="scientific">Chitinilyticum piscinae</name>
    <dbReference type="NCBI Taxonomy" id="2866724"/>
    <lineage>
        <taxon>Bacteria</taxon>
        <taxon>Pseudomonadati</taxon>
        <taxon>Pseudomonadota</taxon>
        <taxon>Betaproteobacteria</taxon>
        <taxon>Neisseriales</taxon>
        <taxon>Chitinibacteraceae</taxon>
        <taxon>Chitinilyticum</taxon>
    </lineage>
</organism>
<accession>A0A8J7G0L5</accession>
<dbReference type="InterPro" id="IPR034457">
    <property type="entry name" value="Organic_radical-activating"/>
</dbReference>
<dbReference type="NCBIfam" id="TIGR02495">
    <property type="entry name" value="NrdG2"/>
    <property type="match status" value="1"/>
</dbReference>
<dbReference type="Gene3D" id="3.20.20.70">
    <property type="entry name" value="Aldolase class I"/>
    <property type="match status" value="1"/>
</dbReference>
<dbReference type="SFLD" id="SFLDS00029">
    <property type="entry name" value="Radical_SAM"/>
    <property type="match status" value="1"/>
</dbReference>
<dbReference type="CDD" id="cd01335">
    <property type="entry name" value="Radical_SAM"/>
    <property type="match status" value="1"/>
</dbReference>
<dbReference type="PROSITE" id="PS51918">
    <property type="entry name" value="RADICAL_SAM"/>
    <property type="match status" value="1"/>
</dbReference>
<dbReference type="SUPFAM" id="SSF102114">
    <property type="entry name" value="Radical SAM enzymes"/>
    <property type="match status" value="1"/>
</dbReference>
<evidence type="ECO:0000256" key="4">
    <source>
        <dbReference type="ARBA" id="ARBA00022723"/>
    </source>
</evidence>
<evidence type="ECO:0000256" key="6">
    <source>
        <dbReference type="ARBA" id="ARBA00023014"/>
    </source>
</evidence>
<dbReference type="InterPro" id="IPR012840">
    <property type="entry name" value="NrdG2"/>
</dbReference>
<dbReference type="Proteomes" id="UP000604481">
    <property type="component" value="Unassembled WGS sequence"/>
</dbReference>
<dbReference type="SFLD" id="SFLDG01094">
    <property type="entry name" value="Uncharacterised_Radical_SAM_Su"/>
    <property type="match status" value="1"/>
</dbReference>
<name>A0A8J7G0L5_9NEIS</name>
<dbReference type="PANTHER" id="PTHR30352:SF13">
    <property type="entry name" value="GLYCYL-RADICAL ENZYME ACTIVATING ENZYME YJJW-RELATED"/>
    <property type="match status" value="1"/>
</dbReference>
<proteinExistence type="predicted"/>
<dbReference type="RefSeq" id="WP_194115659.1">
    <property type="nucleotide sequence ID" value="NZ_JADFUA010000003.1"/>
</dbReference>
<comment type="cofactor">
    <cofactor evidence="1">
        <name>[4Fe-4S] cluster</name>
        <dbReference type="ChEBI" id="CHEBI:49883"/>
    </cofactor>
</comment>
<dbReference type="EMBL" id="JADFUA010000003">
    <property type="protein sequence ID" value="MBE9609143.1"/>
    <property type="molecule type" value="Genomic_DNA"/>
</dbReference>
<evidence type="ECO:0000256" key="2">
    <source>
        <dbReference type="ARBA" id="ARBA00022485"/>
    </source>
</evidence>